<evidence type="ECO:0000313" key="3">
    <source>
        <dbReference type="Proteomes" id="UP000038009"/>
    </source>
</evidence>
<gene>
    <name evidence="2" type="ORF">ABL78_5209</name>
</gene>
<evidence type="ECO:0000256" key="1">
    <source>
        <dbReference type="SAM" id="MobiDB-lite"/>
    </source>
</evidence>
<evidence type="ECO:0000313" key="2">
    <source>
        <dbReference type="EMBL" id="KPI85722.1"/>
    </source>
</evidence>
<organism evidence="2 3">
    <name type="scientific">Leptomonas seymouri</name>
    <dbReference type="NCBI Taxonomy" id="5684"/>
    <lineage>
        <taxon>Eukaryota</taxon>
        <taxon>Discoba</taxon>
        <taxon>Euglenozoa</taxon>
        <taxon>Kinetoplastea</taxon>
        <taxon>Metakinetoplastina</taxon>
        <taxon>Trypanosomatida</taxon>
        <taxon>Trypanosomatidae</taxon>
        <taxon>Leishmaniinae</taxon>
        <taxon>Leptomonas</taxon>
    </lineage>
</organism>
<dbReference type="EMBL" id="LJSK01000170">
    <property type="protein sequence ID" value="KPI85722.1"/>
    <property type="molecule type" value="Genomic_DNA"/>
</dbReference>
<reference evidence="2 3" key="1">
    <citation type="journal article" date="2015" name="PLoS Pathog.">
        <title>Leptomonas seymouri: Adaptations to the Dixenous Life Cycle Analyzed by Genome Sequencing, Transcriptome Profiling and Co-infection with Leishmania donovani.</title>
        <authorList>
            <person name="Kraeva N."/>
            <person name="Butenko A."/>
            <person name="Hlavacova J."/>
            <person name="Kostygov A."/>
            <person name="Myskova J."/>
            <person name="Grybchuk D."/>
            <person name="Lestinova T."/>
            <person name="Votypka J."/>
            <person name="Volf P."/>
            <person name="Opperdoes F."/>
            <person name="Flegontov P."/>
            <person name="Lukes J."/>
            <person name="Yurchenko V."/>
        </authorList>
    </citation>
    <scope>NUCLEOTIDE SEQUENCE [LARGE SCALE GENOMIC DNA]</scope>
    <source>
        <strain evidence="2 3">ATCC 30220</strain>
    </source>
</reference>
<accession>A0A0N1PB35</accession>
<keyword evidence="3" id="KW-1185">Reference proteome</keyword>
<protein>
    <submittedName>
        <fullName evidence="2">Uncharacterized protein</fullName>
    </submittedName>
</protein>
<feature type="region of interest" description="Disordered" evidence="1">
    <location>
        <begin position="136"/>
        <end position="158"/>
    </location>
</feature>
<dbReference type="VEuPathDB" id="TriTrypDB:Lsey_0170_0060"/>
<dbReference type="OrthoDB" id="266385at2759"/>
<dbReference type="AlphaFoldDB" id="A0A0N1PB35"/>
<dbReference type="OMA" id="AWNVHAQ"/>
<comment type="caution">
    <text evidence="2">The sequence shown here is derived from an EMBL/GenBank/DDBJ whole genome shotgun (WGS) entry which is preliminary data.</text>
</comment>
<dbReference type="Proteomes" id="UP000038009">
    <property type="component" value="Unassembled WGS sequence"/>
</dbReference>
<name>A0A0N1PB35_LEPSE</name>
<sequence length="276" mass="29797">MADVRPFVEELLSLKKQQATSLFGPWDVEDEGRIAVKQVRPLLLSVFPESAHAAPYLTVGRVKAAYESVTHRPWHTPPSVATVSYSPHHASHLPDLMHMGPTLDELHRVIDILASSSEETLSAASSPIQEDTTSFQPLLTHDHPFPTSDSSTRSRPAAQVGFDVESKVVSAAPVAALVKPCIQLLQGSIEHIYKTFCAACTQAGEPVPAVLPTDAAHLKRLAWAIGARHLQLGESYALHRLLASLPPADEVTQQGDEDAFASSIPQDAFVSLLCAL</sequence>
<proteinExistence type="predicted"/>